<name>A0A7W9DBB6_9MICC</name>
<organism evidence="8 9">
    <name type="scientific">Neomicrococcus lactis</name>
    <dbReference type="NCBI Taxonomy" id="732241"/>
    <lineage>
        <taxon>Bacteria</taxon>
        <taxon>Bacillati</taxon>
        <taxon>Actinomycetota</taxon>
        <taxon>Actinomycetes</taxon>
        <taxon>Micrococcales</taxon>
        <taxon>Micrococcaceae</taxon>
        <taxon>Neomicrococcus</taxon>
    </lineage>
</organism>
<evidence type="ECO:0000256" key="7">
    <source>
        <dbReference type="SAM" id="Phobius"/>
    </source>
</evidence>
<protein>
    <submittedName>
        <fullName evidence="8">Arsenate reductase</fullName>
        <ecNumber evidence="8">1.20.4.1</ecNumber>
    </submittedName>
</protein>
<evidence type="ECO:0000256" key="2">
    <source>
        <dbReference type="ARBA" id="ARBA00006175"/>
    </source>
</evidence>
<keyword evidence="8" id="KW-0560">Oxidoreductase</keyword>
<dbReference type="GO" id="GO:0015250">
    <property type="term" value="F:water channel activity"/>
    <property type="evidence" value="ECO:0007669"/>
    <property type="project" value="TreeGrafter"/>
</dbReference>
<evidence type="ECO:0000256" key="4">
    <source>
        <dbReference type="ARBA" id="ARBA00022989"/>
    </source>
</evidence>
<feature type="transmembrane region" description="Helical" evidence="7">
    <location>
        <begin position="50"/>
        <end position="73"/>
    </location>
</feature>
<evidence type="ECO:0000313" key="8">
    <source>
        <dbReference type="EMBL" id="MBB5597712.1"/>
    </source>
</evidence>
<accession>A0A7W9DBB6</accession>
<dbReference type="GO" id="GO:0008794">
    <property type="term" value="F:arsenate reductase (glutaredoxin) activity"/>
    <property type="evidence" value="ECO:0007669"/>
    <property type="project" value="UniProtKB-EC"/>
</dbReference>
<reference evidence="8 9" key="1">
    <citation type="submission" date="2020-08" db="EMBL/GenBank/DDBJ databases">
        <title>Sequencing the genomes of 1000 actinobacteria strains.</title>
        <authorList>
            <person name="Klenk H.-P."/>
        </authorList>
    </citation>
    <scope>NUCLEOTIDE SEQUENCE [LARGE SCALE GENOMIC DNA]</scope>
    <source>
        <strain evidence="8 9">DSM 23694</strain>
    </source>
</reference>
<keyword evidence="4 7" id="KW-1133">Transmembrane helix</keyword>
<evidence type="ECO:0000256" key="5">
    <source>
        <dbReference type="ARBA" id="ARBA00023136"/>
    </source>
</evidence>
<dbReference type="PANTHER" id="PTHR19139">
    <property type="entry name" value="AQUAPORIN TRANSPORTER"/>
    <property type="match status" value="1"/>
</dbReference>
<dbReference type="EC" id="1.20.4.1" evidence="8"/>
<keyword evidence="6" id="KW-0813">Transport</keyword>
<keyword evidence="5 7" id="KW-0472">Membrane</keyword>
<dbReference type="InterPro" id="IPR034294">
    <property type="entry name" value="Aquaporin_transptr"/>
</dbReference>
<dbReference type="Pfam" id="PF00230">
    <property type="entry name" value="MIP"/>
    <property type="match status" value="2"/>
</dbReference>
<comment type="subcellular location">
    <subcellularLocation>
        <location evidence="1">Membrane</location>
        <topology evidence="1">Multi-pass membrane protein</topology>
    </subcellularLocation>
</comment>
<feature type="transmembrane region" description="Helical" evidence="7">
    <location>
        <begin position="151"/>
        <end position="167"/>
    </location>
</feature>
<feature type="transmembrane region" description="Helical" evidence="7">
    <location>
        <begin position="195"/>
        <end position="217"/>
    </location>
</feature>
<comment type="caution">
    <text evidence="8">The sequence shown here is derived from an EMBL/GenBank/DDBJ whole genome shotgun (WGS) entry which is preliminary data.</text>
</comment>
<dbReference type="InterPro" id="IPR000425">
    <property type="entry name" value="MIP"/>
</dbReference>
<dbReference type="Gene3D" id="1.20.1080.10">
    <property type="entry name" value="Glycerol uptake facilitator protein"/>
    <property type="match status" value="2"/>
</dbReference>
<sequence>MTPTGLQRVVAEFLGTAFLVMGVIGSGIYASKLSTTDDGLALLENSIATGAILVALIIAFQGISASFNPVVTLVDRFLGHLDTKLMFALMGAQMAGGITGTWLTHTMFEKPAFTISTNDRFGGHLWISEVIATIGLLLIIFLTIKSDNARYVSVAVGGYIAAGYWFTSSMSFANPAVTFARVFTDTYAGITPTSAWPYIAAQLVGAALATGLIVFLIKKPTHSSKELS</sequence>
<dbReference type="RefSeq" id="WP_338087422.1">
    <property type="nucleotide sequence ID" value="NZ_JACHBL010000001.1"/>
</dbReference>
<dbReference type="AlphaFoldDB" id="A0A7W9DBB6"/>
<keyword evidence="3 6" id="KW-0812">Transmembrane</keyword>
<keyword evidence="9" id="KW-1185">Reference proteome</keyword>
<dbReference type="PANTHER" id="PTHR19139:SF199">
    <property type="entry name" value="MIP17260P"/>
    <property type="match status" value="1"/>
</dbReference>
<evidence type="ECO:0000313" key="9">
    <source>
        <dbReference type="Proteomes" id="UP000523863"/>
    </source>
</evidence>
<dbReference type="Proteomes" id="UP000523863">
    <property type="component" value="Unassembled WGS sequence"/>
</dbReference>
<dbReference type="EMBL" id="JACHBL010000001">
    <property type="protein sequence ID" value="MBB5597712.1"/>
    <property type="molecule type" value="Genomic_DNA"/>
</dbReference>
<feature type="transmembrane region" description="Helical" evidence="7">
    <location>
        <begin position="125"/>
        <end position="144"/>
    </location>
</feature>
<comment type="similarity">
    <text evidence="2 6">Belongs to the MIP/aquaporin (TC 1.A.8) family.</text>
</comment>
<dbReference type="GO" id="GO:0005886">
    <property type="term" value="C:plasma membrane"/>
    <property type="evidence" value="ECO:0007669"/>
    <property type="project" value="TreeGrafter"/>
</dbReference>
<dbReference type="SUPFAM" id="SSF81338">
    <property type="entry name" value="Aquaporin-like"/>
    <property type="match status" value="1"/>
</dbReference>
<evidence type="ECO:0000256" key="1">
    <source>
        <dbReference type="ARBA" id="ARBA00004141"/>
    </source>
</evidence>
<proteinExistence type="inferred from homology"/>
<evidence type="ECO:0000256" key="3">
    <source>
        <dbReference type="ARBA" id="ARBA00022692"/>
    </source>
</evidence>
<gene>
    <name evidence="8" type="ORF">BKA12_000792</name>
</gene>
<evidence type="ECO:0000256" key="6">
    <source>
        <dbReference type="RuleBase" id="RU000477"/>
    </source>
</evidence>
<dbReference type="InterPro" id="IPR023271">
    <property type="entry name" value="Aquaporin-like"/>
</dbReference>
<dbReference type="PRINTS" id="PR00783">
    <property type="entry name" value="MINTRINSICP"/>
</dbReference>
<feature type="transmembrane region" description="Helical" evidence="7">
    <location>
        <begin position="9"/>
        <end position="30"/>
    </location>
</feature>
<feature type="transmembrane region" description="Helical" evidence="7">
    <location>
        <begin position="85"/>
        <end position="105"/>
    </location>
</feature>